<reference evidence="4 5" key="1">
    <citation type="submission" date="2017-07" db="EMBL/GenBank/DDBJ databases">
        <title>First draft Genome Sequence of Nocardia cerradoensis isolated from human infection.</title>
        <authorList>
            <person name="Carrasco G."/>
        </authorList>
    </citation>
    <scope>NUCLEOTIDE SEQUENCE [LARGE SCALE GENOMIC DNA]</scope>
    <source>
        <strain evidence="4 5">CNM20130759</strain>
    </source>
</reference>
<name>A0A231H830_9NOCA</name>
<gene>
    <name evidence="4" type="primary">acoR_3</name>
    <name evidence="4" type="ORF">B7C42_02952</name>
</gene>
<evidence type="ECO:0000256" key="2">
    <source>
        <dbReference type="ARBA" id="ARBA00023163"/>
    </source>
</evidence>
<sequence length="453" mass="47986">MCGPAPGTAGTHGADRAATGEMRMRSGQDSALLRRRAALERQWARWVPSPHDLPAVPAVCSLESGPTASDATDADAVEGDTAQPRADVAQSWVRSRAFVDPATDCAPAVAGDVASTWADSPLRGPIAELSDQLHSITHDAGFVAAVTDEAGTILWSDGGQVMRRRAERVGFTPGGRWDENHMGTNALSLALRTGRPSSVFSAEHLVEALHGWVCYCAPIRAADGRQLGVLDLSTTWDRSHPLAMSTVLSLTAAVEAKLQGGVTNTAAGVRLECLGAAALTRGGRPLRLRRRLLEILTLLALEPDGYTPERLQLAVYGDRPTGSSTLKADVSHLRRATGGDISNRVYRLTTPVSCDATDMLAALAAGDTATAVRLYRGPLLPGSQTPGIVEWREHLEVGIRTAVLSAGEAEYALDYGAKAPGDIEIHEHALRLLPARDARRAVAAARLHSALRS</sequence>
<accession>A0A231H830</accession>
<organism evidence="4 5">
    <name type="scientific">Nocardia cerradoensis</name>
    <dbReference type="NCBI Taxonomy" id="85688"/>
    <lineage>
        <taxon>Bacteria</taxon>
        <taxon>Bacillati</taxon>
        <taxon>Actinomycetota</taxon>
        <taxon>Actinomycetes</taxon>
        <taxon>Mycobacteriales</taxon>
        <taxon>Nocardiaceae</taxon>
        <taxon>Nocardia</taxon>
    </lineage>
</organism>
<dbReference type="InterPro" id="IPR036388">
    <property type="entry name" value="WH-like_DNA-bd_sf"/>
</dbReference>
<dbReference type="Gene3D" id="1.10.10.10">
    <property type="entry name" value="Winged helix-like DNA-binding domain superfamily/Winged helix DNA-binding domain"/>
    <property type="match status" value="1"/>
</dbReference>
<evidence type="ECO:0000256" key="3">
    <source>
        <dbReference type="SAM" id="MobiDB-lite"/>
    </source>
</evidence>
<dbReference type="Proteomes" id="UP000215506">
    <property type="component" value="Unassembled WGS sequence"/>
</dbReference>
<evidence type="ECO:0000313" key="4">
    <source>
        <dbReference type="EMBL" id="OXR44995.1"/>
    </source>
</evidence>
<keyword evidence="5" id="KW-1185">Reference proteome</keyword>
<dbReference type="Gene3D" id="3.30.450.40">
    <property type="match status" value="1"/>
</dbReference>
<feature type="region of interest" description="Disordered" evidence="3">
    <location>
        <begin position="1"/>
        <end position="29"/>
    </location>
</feature>
<proteinExistence type="predicted"/>
<dbReference type="EMBL" id="NGAF01000005">
    <property type="protein sequence ID" value="OXR44995.1"/>
    <property type="molecule type" value="Genomic_DNA"/>
</dbReference>
<keyword evidence="2" id="KW-0804">Transcription</keyword>
<evidence type="ECO:0000313" key="5">
    <source>
        <dbReference type="Proteomes" id="UP000215506"/>
    </source>
</evidence>
<evidence type="ECO:0000256" key="1">
    <source>
        <dbReference type="ARBA" id="ARBA00023015"/>
    </source>
</evidence>
<protein>
    <submittedName>
        <fullName evidence="4">Acetoin dehydrogenase operon transcriptional activator AcoR</fullName>
    </submittedName>
</protein>
<feature type="compositionally biased region" description="Low complexity" evidence="3">
    <location>
        <begin position="1"/>
        <end position="12"/>
    </location>
</feature>
<keyword evidence="1" id="KW-0805">Transcription regulation</keyword>
<dbReference type="InterPro" id="IPR029016">
    <property type="entry name" value="GAF-like_dom_sf"/>
</dbReference>
<comment type="caution">
    <text evidence="4">The sequence shown here is derived from an EMBL/GenBank/DDBJ whole genome shotgun (WGS) entry which is preliminary data.</text>
</comment>
<dbReference type="AlphaFoldDB" id="A0A231H830"/>